<dbReference type="PATRIC" id="fig|1703771.3.peg.1206"/>
<keyword evidence="3 6" id="KW-0067">ATP-binding</keyword>
<evidence type="ECO:0000256" key="1">
    <source>
        <dbReference type="ARBA" id="ARBA00022723"/>
    </source>
</evidence>
<organism evidence="7 8">
    <name type="scientific">candidate division TA06 bacterium DG_26</name>
    <dbReference type="NCBI Taxonomy" id="1703771"/>
    <lineage>
        <taxon>Bacteria</taxon>
        <taxon>Bacteria division TA06</taxon>
    </lineage>
</organism>
<proteinExistence type="inferred from homology"/>
<evidence type="ECO:0000256" key="3">
    <source>
        <dbReference type="ARBA" id="ARBA00022840"/>
    </source>
</evidence>
<dbReference type="Pfam" id="PF10609">
    <property type="entry name" value="ParA"/>
    <property type="match status" value="1"/>
</dbReference>
<dbReference type="PANTHER" id="PTHR23264:SF19">
    <property type="entry name" value="CYTOSOLIC FE-S CLUSTER ASSEMBLY FACTOR NUBP2"/>
    <property type="match status" value="1"/>
</dbReference>
<keyword evidence="6" id="KW-0378">Hydrolase</keyword>
<dbReference type="AlphaFoldDB" id="A0A0S7WM94"/>
<dbReference type="HAMAP" id="MF_02040">
    <property type="entry name" value="Mrp_NBP35"/>
    <property type="match status" value="1"/>
</dbReference>
<sequence>MADEGEDKRIAATLARIKNRLLVFSGKGGVGKTTVAANLAVVLAQKGMNIGLLDVDIHGPNLAKMLGAENSRMTALGENRIMPVSVNGNLKLVSMSFLLTSPDLAVIWRGPLKMHAIRQFLSDVEWGDLDWLIVDSPPGTGDEPLSIAQLIPATGAVIVTTPQEVSLLDSRKAVSFARKLDLHVVGIIENMSGLVCPHCGNRIDLFKRGGGEQAAKAMGVPFLGRIPINPDIVESGDSGKPFVLSHPESEASKAMTEIAERVLEGGSK</sequence>
<evidence type="ECO:0000256" key="2">
    <source>
        <dbReference type="ARBA" id="ARBA00022741"/>
    </source>
</evidence>
<protein>
    <recommendedName>
        <fullName evidence="6">Iron-sulfur cluster carrier protein</fullName>
    </recommendedName>
</protein>
<dbReference type="GO" id="GO:0140663">
    <property type="term" value="F:ATP-dependent FeS chaperone activity"/>
    <property type="evidence" value="ECO:0007669"/>
    <property type="project" value="InterPro"/>
</dbReference>
<accession>A0A0S7WM94</accession>
<dbReference type="InterPro" id="IPR027417">
    <property type="entry name" value="P-loop_NTPase"/>
</dbReference>
<comment type="subunit">
    <text evidence="6">Homodimer.</text>
</comment>
<dbReference type="SUPFAM" id="SSF52540">
    <property type="entry name" value="P-loop containing nucleoside triphosphate hydrolases"/>
    <property type="match status" value="1"/>
</dbReference>
<evidence type="ECO:0000256" key="5">
    <source>
        <dbReference type="ARBA" id="ARBA00023014"/>
    </source>
</evidence>
<keyword evidence="1 6" id="KW-0479">Metal-binding</keyword>
<keyword evidence="4 6" id="KW-0408">Iron</keyword>
<reference evidence="7 8" key="1">
    <citation type="journal article" date="2015" name="Microbiome">
        <title>Genomic resolution of linkages in carbon, nitrogen, and sulfur cycling among widespread estuary sediment bacteria.</title>
        <authorList>
            <person name="Baker B.J."/>
            <person name="Lazar C.S."/>
            <person name="Teske A.P."/>
            <person name="Dick G.J."/>
        </authorList>
    </citation>
    <scope>NUCLEOTIDE SEQUENCE [LARGE SCALE GENOMIC DNA]</scope>
    <source>
        <strain evidence="7">DG_26</strain>
    </source>
</reference>
<feature type="binding site" evidence="6">
    <location>
        <begin position="26"/>
        <end position="33"/>
    </location>
    <ligand>
        <name>ATP</name>
        <dbReference type="ChEBI" id="CHEBI:30616"/>
    </ligand>
</feature>
<comment type="similarity">
    <text evidence="6">Belongs to the Mrp/NBP35 ATP-binding proteins family.</text>
</comment>
<keyword evidence="5 6" id="KW-0411">Iron-sulfur</keyword>
<dbReference type="GO" id="GO:0005524">
    <property type="term" value="F:ATP binding"/>
    <property type="evidence" value="ECO:0007669"/>
    <property type="project" value="UniProtKB-UniRule"/>
</dbReference>
<dbReference type="FunFam" id="3.40.50.300:FF:001119">
    <property type="entry name" value="Iron-sulfur cluster carrier protein"/>
    <property type="match status" value="1"/>
</dbReference>
<evidence type="ECO:0000313" key="8">
    <source>
        <dbReference type="Proteomes" id="UP000051124"/>
    </source>
</evidence>
<dbReference type="CDD" id="cd02037">
    <property type="entry name" value="Mrp_NBP35"/>
    <property type="match status" value="1"/>
</dbReference>
<dbReference type="Proteomes" id="UP000051124">
    <property type="component" value="Unassembled WGS sequence"/>
</dbReference>
<dbReference type="GO" id="GO:0051536">
    <property type="term" value="F:iron-sulfur cluster binding"/>
    <property type="evidence" value="ECO:0007669"/>
    <property type="project" value="UniProtKB-UniRule"/>
</dbReference>
<dbReference type="GO" id="GO:0016887">
    <property type="term" value="F:ATP hydrolysis activity"/>
    <property type="evidence" value="ECO:0007669"/>
    <property type="project" value="UniProtKB-UniRule"/>
</dbReference>
<evidence type="ECO:0000256" key="6">
    <source>
        <dbReference type="HAMAP-Rule" id="MF_02040"/>
    </source>
</evidence>
<dbReference type="Gene3D" id="3.40.50.300">
    <property type="entry name" value="P-loop containing nucleotide triphosphate hydrolases"/>
    <property type="match status" value="1"/>
</dbReference>
<dbReference type="EMBL" id="LIZT01000003">
    <property type="protein sequence ID" value="KPJ51286.1"/>
    <property type="molecule type" value="Genomic_DNA"/>
</dbReference>
<evidence type="ECO:0000256" key="4">
    <source>
        <dbReference type="ARBA" id="ARBA00023004"/>
    </source>
</evidence>
<keyword evidence="2 6" id="KW-0547">Nucleotide-binding</keyword>
<dbReference type="GO" id="GO:0005829">
    <property type="term" value="C:cytosol"/>
    <property type="evidence" value="ECO:0007669"/>
    <property type="project" value="TreeGrafter"/>
</dbReference>
<name>A0A0S7WM94_UNCT6</name>
<evidence type="ECO:0000313" key="7">
    <source>
        <dbReference type="EMBL" id="KPJ51286.1"/>
    </source>
</evidence>
<dbReference type="InterPro" id="IPR019591">
    <property type="entry name" value="Mrp/NBP35_ATP-bd"/>
</dbReference>
<comment type="caution">
    <text evidence="7">The sequence shown here is derived from an EMBL/GenBank/DDBJ whole genome shotgun (WGS) entry which is preliminary data.</text>
</comment>
<dbReference type="GO" id="GO:0046872">
    <property type="term" value="F:metal ion binding"/>
    <property type="evidence" value="ECO:0007669"/>
    <property type="project" value="UniProtKB-KW"/>
</dbReference>
<dbReference type="InterPro" id="IPR033756">
    <property type="entry name" value="YlxH/NBP35"/>
</dbReference>
<comment type="function">
    <text evidence="6">Binds and transfers iron-sulfur (Fe-S) clusters to target apoproteins. Can hydrolyze ATP.</text>
</comment>
<gene>
    <name evidence="7" type="ORF">AMJ40_00315</name>
</gene>
<dbReference type="PANTHER" id="PTHR23264">
    <property type="entry name" value="NUCLEOTIDE-BINDING PROTEIN NBP35 YEAST -RELATED"/>
    <property type="match status" value="1"/>
</dbReference>
<dbReference type="GO" id="GO:0016226">
    <property type="term" value="P:iron-sulfur cluster assembly"/>
    <property type="evidence" value="ECO:0007669"/>
    <property type="project" value="InterPro"/>
</dbReference>